<proteinExistence type="predicted"/>
<dbReference type="EMBL" id="LT899436">
    <property type="protein sequence ID" value="SNR17767.1"/>
    <property type="molecule type" value="Genomic_DNA"/>
</dbReference>
<dbReference type="RefSeq" id="WP_095074952.1">
    <property type="nucleotide sequence ID" value="NZ_LT899436.1"/>
</dbReference>
<gene>
    <name evidence="2" type="ORF">TJEJU_4151</name>
</gene>
<keyword evidence="2" id="KW-0449">Lipoprotein</keyword>
<evidence type="ECO:0000313" key="2">
    <source>
        <dbReference type="EMBL" id="SNR17767.1"/>
    </source>
</evidence>
<accession>A0A238UEY9</accession>
<dbReference type="OrthoDB" id="1201884at2"/>
<reference evidence="2 3" key="1">
    <citation type="submission" date="2017-07" db="EMBL/GenBank/DDBJ databases">
        <authorList>
            <person name="Sun Z.S."/>
            <person name="Albrecht U."/>
            <person name="Echele G."/>
            <person name="Lee C.C."/>
        </authorList>
    </citation>
    <scope>NUCLEOTIDE SEQUENCE [LARGE SCALE GENOMIC DNA]</scope>
    <source>
        <strain evidence="3">type strain: KCTC 22618</strain>
    </source>
</reference>
<keyword evidence="3" id="KW-1185">Reference proteome</keyword>
<feature type="signal peptide" evidence="1">
    <location>
        <begin position="1"/>
        <end position="21"/>
    </location>
</feature>
<evidence type="ECO:0000313" key="3">
    <source>
        <dbReference type="Proteomes" id="UP000215214"/>
    </source>
</evidence>
<dbReference type="AlphaFoldDB" id="A0A238UEY9"/>
<dbReference type="KEGG" id="tje:TJEJU_4151"/>
<keyword evidence="1" id="KW-0732">Signal</keyword>
<dbReference type="PROSITE" id="PS51257">
    <property type="entry name" value="PROKAR_LIPOPROTEIN"/>
    <property type="match status" value="1"/>
</dbReference>
<dbReference type="Proteomes" id="UP000215214">
    <property type="component" value="Chromosome TJEJU"/>
</dbReference>
<sequence>MKSKVYITAILVLIFSLAACSEDETNDEVQNVLEGSWNMVMIEGSLAQPTTYTKGEIEWSFNFKNNTITINNSVDIQVGIQPFFSQNHTGVYKFTIETENGNDILVVEDRKGVIVMNDNKITIDYGIAFDDVRYTLIR</sequence>
<organism evidence="2 3">
    <name type="scientific">Tenacibaculum jejuense</name>
    <dbReference type="NCBI Taxonomy" id="584609"/>
    <lineage>
        <taxon>Bacteria</taxon>
        <taxon>Pseudomonadati</taxon>
        <taxon>Bacteroidota</taxon>
        <taxon>Flavobacteriia</taxon>
        <taxon>Flavobacteriales</taxon>
        <taxon>Flavobacteriaceae</taxon>
        <taxon>Tenacibaculum</taxon>
    </lineage>
</organism>
<protein>
    <submittedName>
        <fullName evidence="2">Probable lipoprotein</fullName>
    </submittedName>
</protein>
<name>A0A238UEY9_9FLAO</name>
<feature type="chain" id="PRO_5013325785" evidence="1">
    <location>
        <begin position="22"/>
        <end position="138"/>
    </location>
</feature>
<evidence type="ECO:0000256" key="1">
    <source>
        <dbReference type="SAM" id="SignalP"/>
    </source>
</evidence>